<name>A0A7J7L0Y6_9MAGN</name>
<protein>
    <submittedName>
        <fullName evidence="1">Uncharacterized protein</fullName>
    </submittedName>
</protein>
<accession>A0A7J7L0Y6</accession>
<dbReference type="PANTHER" id="PTHR35114">
    <property type="entry name" value="CYTOCHROME OXIDASE COMPLEX ASSEMBLY PROTEIN"/>
    <property type="match status" value="1"/>
</dbReference>
<evidence type="ECO:0000313" key="1">
    <source>
        <dbReference type="EMBL" id="KAF6136300.1"/>
    </source>
</evidence>
<dbReference type="AlphaFoldDB" id="A0A7J7L0Y6"/>
<dbReference type="Proteomes" id="UP000541444">
    <property type="component" value="Unassembled WGS sequence"/>
</dbReference>
<dbReference type="EMBL" id="JACGCM010002752">
    <property type="protein sequence ID" value="KAF6136300.1"/>
    <property type="molecule type" value="Genomic_DNA"/>
</dbReference>
<gene>
    <name evidence="1" type="ORF">GIB67_042785</name>
</gene>
<evidence type="ECO:0000313" key="2">
    <source>
        <dbReference type="Proteomes" id="UP000541444"/>
    </source>
</evidence>
<dbReference type="OrthoDB" id="535599at2759"/>
<proteinExistence type="predicted"/>
<keyword evidence="2" id="KW-1185">Reference proteome</keyword>
<reference evidence="1 2" key="1">
    <citation type="journal article" date="2020" name="IScience">
        <title>Genome Sequencing of the Endangered Kingdonia uniflora (Circaeasteraceae, Ranunculales) Reveals Potential Mechanisms of Evolutionary Specialization.</title>
        <authorList>
            <person name="Sun Y."/>
            <person name="Deng T."/>
            <person name="Zhang A."/>
            <person name="Moore M.J."/>
            <person name="Landis J.B."/>
            <person name="Lin N."/>
            <person name="Zhang H."/>
            <person name="Zhang X."/>
            <person name="Huang J."/>
            <person name="Zhang X."/>
            <person name="Sun H."/>
            <person name="Wang H."/>
        </authorList>
    </citation>
    <scope>NUCLEOTIDE SEQUENCE [LARGE SCALE GENOMIC DNA]</scope>
    <source>
        <strain evidence="1">TB1705</strain>
        <tissue evidence="1">Leaf</tissue>
    </source>
</reference>
<comment type="caution">
    <text evidence="1">The sequence shown here is derived from an EMBL/GenBank/DDBJ whole genome shotgun (WGS) entry which is preliminary data.</text>
</comment>
<sequence>MQFSRFAIPLEGKISKEIRWGQQKVVLLVLYTATGKVALSAFDELAINFVCSNKALENAKQNQAIVNVVMEPISRGPWYKASIIASHKRDCAS</sequence>
<dbReference type="PANTHER" id="PTHR35114:SF1">
    <property type="entry name" value="CYTOCHROME OXIDASE COMPLEX ASSEMBLY PROTEIN"/>
    <property type="match status" value="1"/>
</dbReference>
<organism evidence="1 2">
    <name type="scientific">Kingdonia uniflora</name>
    <dbReference type="NCBI Taxonomy" id="39325"/>
    <lineage>
        <taxon>Eukaryota</taxon>
        <taxon>Viridiplantae</taxon>
        <taxon>Streptophyta</taxon>
        <taxon>Embryophyta</taxon>
        <taxon>Tracheophyta</taxon>
        <taxon>Spermatophyta</taxon>
        <taxon>Magnoliopsida</taxon>
        <taxon>Ranunculales</taxon>
        <taxon>Circaeasteraceae</taxon>
        <taxon>Kingdonia</taxon>
    </lineage>
</organism>